<keyword evidence="3" id="KW-0001">2Fe-2S</keyword>
<comment type="cofactor">
    <cofactor evidence="9">
        <name>[2Fe-2S] cluster</name>
        <dbReference type="ChEBI" id="CHEBI:190135"/>
    </cofactor>
</comment>
<organism evidence="12 13">
    <name type="scientific">Luteimicrobium xylanilyticum</name>
    <dbReference type="NCBI Taxonomy" id="1133546"/>
    <lineage>
        <taxon>Bacteria</taxon>
        <taxon>Bacillati</taxon>
        <taxon>Actinomycetota</taxon>
        <taxon>Actinomycetes</taxon>
        <taxon>Micrococcales</taxon>
        <taxon>Luteimicrobium</taxon>
    </lineage>
</organism>
<gene>
    <name evidence="12" type="primary">petC</name>
    <name evidence="12" type="ORF">KDY119_01521</name>
</gene>
<dbReference type="GO" id="GO:0051537">
    <property type="term" value="F:2 iron, 2 sulfur cluster binding"/>
    <property type="evidence" value="ECO:0007669"/>
    <property type="project" value="UniProtKB-KW"/>
</dbReference>
<keyword evidence="10" id="KW-0732">Signal</keyword>
<dbReference type="InterPro" id="IPR017941">
    <property type="entry name" value="Rieske_2Fe-2S"/>
</dbReference>
<evidence type="ECO:0000256" key="5">
    <source>
        <dbReference type="ARBA" id="ARBA00023004"/>
    </source>
</evidence>
<evidence type="ECO:0000256" key="2">
    <source>
        <dbReference type="ARBA" id="ARBA00015816"/>
    </source>
</evidence>
<dbReference type="InterPro" id="IPR036922">
    <property type="entry name" value="Rieske_2Fe-2S_sf"/>
</dbReference>
<dbReference type="GO" id="GO:0016020">
    <property type="term" value="C:membrane"/>
    <property type="evidence" value="ECO:0007669"/>
    <property type="project" value="InterPro"/>
</dbReference>
<dbReference type="InterPro" id="IPR005805">
    <property type="entry name" value="Rieske_Fe-S_prot_C"/>
</dbReference>
<dbReference type="PROSITE" id="PS51318">
    <property type="entry name" value="TAT"/>
    <property type="match status" value="1"/>
</dbReference>
<dbReference type="GO" id="GO:0016705">
    <property type="term" value="F:oxidoreductase activity, acting on paired donors, with incorporation or reduction of molecular oxygen"/>
    <property type="evidence" value="ECO:0007669"/>
    <property type="project" value="UniProtKB-ARBA"/>
</dbReference>
<dbReference type="PANTHER" id="PTHR10134">
    <property type="entry name" value="CYTOCHROME B-C1 COMPLEX SUBUNIT RIESKE, MITOCHONDRIAL"/>
    <property type="match status" value="1"/>
</dbReference>
<evidence type="ECO:0000256" key="1">
    <source>
        <dbReference type="ARBA" id="ARBA00002494"/>
    </source>
</evidence>
<evidence type="ECO:0000313" key="12">
    <source>
        <dbReference type="EMBL" id="QFU98015.1"/>
    </source>
</evidence>
<keyword evidence="13" id="KW-1185">Reference proteome</keyword>
<evidence type="ECO:0000256" key="7">
    <source>
        <dbReference type="ARBA" id="ARBA00023157"/>
    </source>
</evidence>
<dbReference type="PROSITE" id="PS51257">
    <property type="entry name" value="PROKAR_LIPOPROTEIN"/>
    <property type="match status" value="1"/>
</dbReference>
<dbReference type="Proteomes" id="UP000326702">
    <property type="component" value="Chromosome"/>
</dbReference>
<keyword evidence="5" id="KW-0408">Iron</keyword>
<comment type="function">
    <text evidence="1">Iron-sulfur subunit of the cytochrome bc1 complex, an essential component of the respiratory electron transport chain required for ATP synthesis. The bc1 complex catalyzes the oxidation of menaquinol and the reduction of cytochrome c in the respiratory chain. The bc1 complex operates through a Q-cycle mechanism that couples electron transfer to generation of the proton gradient that drives ATP synthesis.</text>
</comment>
<keyword evidence="4" id="KW-0479">Metal-binding</keyword>
<feature type="domain" description="Rieske" evidence="11">
    <location>
        <begin position="50"/>
        <end position="143"/>
    </location>
</feature>
<dbReference type="InterPro" id="IPR014349">
    <property type="entry name" value="Rieske_Fe-S_prot"/>
</dbReference>
<feature type="chain" id="PRO_5024787976" description="Cytochrome bc1 complex Rieske iron-sulfur subunit" evidence="10">
    <location>
        <begin position="32"/>
        <end position="144"/>
    </location>
</feature>
<dbReference type="AlphaFoldDB" id="A0A5P9QC33"/>
<dbReference type="RefSeq" id="WP_153022142.1">
    <property type="nucleotide sequence ID" value="NZ_BAABIH010000028.1"/>
</dbReference>
<dbReference type="Gene3D" id="2.102.10.10">
    <property type="entry name" value="Rieske [2Fe-2S] iron-sulphur domain"/>
    <property type="match status" value="1"/>
</dbReference>
<dbReference type="GO" id="GO:0046872">
    <property type="term" value="F:metal ion binding"/>
    <property type="evidence" value="ECO:0007669"/>
    <property type="project" value="UniProtKB-KW"/>
</dbReference>
<evidence type="ECO:0000256" key="8">
    <source>
        <dbReference type="ARBA" id="ARBA00029586"/>
    </source>
</evidence>
<proteinExistence type="predicted"/>
<keyword evidence="7" id="KW-1015">Disulfide bond</keyword>
<dbReference type="GO" id="GO:0004497">
    <property type="term" value="F:monooxygenase activity"/>
    <property type="evidence" value="ECO:0007669"/>
    <property type="project" value="UniProtKB-ARBA"/>
</dbReference>
<dbReference type="EMBL" id="CP045529">
    <property type="protein sequence ID" value="QFU98015.1"/>
    <property type="molecule type" value="Genomic_DNA"/>
</dbReference>
<dbReference type="InterPro" id="IPR006311">
    <property type="entry name" value="TAT_signal"/>
</dbReference>
<evidence type="ECO:0000313" key="13">
    <source>
        <dbReference type="Proteomes" id="UP000326702"/>
    </source>
</evidence>
<keyword evidence="6" id="KW-0411">Iron-sulfur</keyword>
<feature type="signal peptide" evidence="10">
    <location>
        <begin position="1"/>
        <end position="31"/>
    </location>
</feature>
<dbReference type="Pfam" id="PF00355">
    <property type="entry name" value="Rieske"/>
    <property type="match status" value="1"/>
</dbReference>
<evidence type="ECO:0000259" key="11">
    <source>
        <dbReference type="PROSITE" id="PS51296"/>
    </source>
</evidence>
<evidence type="ECO:0000256" key="3">
    <source>
        <dbReference type="ARBA" id="ARBA00022714"/>
    </source>
</evidence>
<evidence type="ECO:0000256" key="10">
    <source>
        <dbReference type="SAM" id="SignalP"/>
    </source>
</evidence>
<evidence type="ECO:0000256" key="9">
    <source>
        <dbReference type="ARBA" id="ARBA00034078"/>
    </source>
</evidence>
<dbReference type="OrthoDB" id="25106at2"/>
<protein>
    <recommendedName>
        <fullName evidence="2">Cytochrome bc1 complex Rieske iron-sulfur subunit</fullName>
    </recommendedName>
    <alternativeName>
        <fullName evidence="8">Cytochrome bc1 reductase complex subunit QcrA</fullName>
    </alternativeName>
</protein>
<dbReference type="SUPFAM" id="SSF50022">
    <property type="entry name" value="ISP domain"/>
    <property type="match status" value="1"/>
</dbReference>
<dbReference type="KEGG" id="lxl:KDY119_01521"/>
<sequence>MTEKPGPCCGGVSRRAVLAGAGAGAAAVALAACSPGGTGDVQITAPSTPAPVAQLADVPVGGAVSAKLPAGAQILVTQPTAGDVHVLSAICTHMGCGVVPGQGDLECPCHGSTFDLTGKVTHGPAKKPLQVLKASVQDGQVVVG</sequence>
<dbReference type="CDD" id="cd03467">
    <property type="entry name" value="Rieske"/>
    <property type="match status" value="1"/>
</dbReference>
<evidence type="ECO:0000256" key="6">
    <source>
        <dbReference type="ARBA" id="ARBA00023014"/>
    </source>
</evidence>
<dbReference type="PRINTS" id="PR00162">
    <property type="entry name" value="RIESKE"/>
</dbReference>
<dbReference type="PROSITE" id="PS51296">
    <property type="entry name" value="RIESKE"/>
    <property type="match status" value="1"/>
</dbReference>
<accession>A0A5P9QC33</accession>
<name>A0A5P9QC33_9MICO</name>
<reference evidence="12 13" key="1">
    <citation type="submission" date="2019-10" db="EMBL/GenBank/DDBJ databases">
        <title>Genome sequence of Luteimicrobium xylanilyticum HY-24.</title>
        <authorList>
            <person name="Kim D.Y."/>
            <person name="Park H.-Y."/>
        </authorList>
    </citation>
    <scope>NUCLEOTIDE SEQUENCE [LARGE SCALE GENOMIC DNA]</scope>
    <source>
        <strain evidence="12 13">HY-24</strain>
    </source>
</reference>
<evidence type="ECO:0000256" key="4">
    <source>
        <dbReference type="ARBA" id="ARBA00022723"/>
    </source>
</evidence>